<evidence type="ECO:0000313" key="1">
    <source>
        <dbReference type="EMBL" id="KAI3688078.1"/>
    </source>
</evidence>
<sequence length="261" mass="30369">MDLEDEDWVNVHYDGLLEVHDERDEKIFSRTYVKSPIKCYEQDHFNARKMPQYFFEDESIFEKQLDHKGVKEIIKRPILIEQSKETSFEPDPDQDPEQESNSNQDPIFHVFFKKENQFVEMKMGSKRLSSQESDLSHIETATFQHDEKCGDHVVNCSSPSKMIKKVVTWKESNQRLNFWKWGLSGIGVFCSVGMTAATICIIICGNGTRHKQQNQKLRIQIYPNNKRINQVVQKANEAMSTIRGVPLVNAQITYGGHYESF</sequence>
<protein>
    <submittedName>
        <fullName evidence="1">Uncharacterized protein</fullName>
    </submittedName>
</protein>
<comment type="caution">
    <text evidence="1">The sequence shown here is derived from an EMBL/GenBank/DDBJ whole genome shotgun (WGS) entry which is preliminary data.</text>
</comment>
<gene>
    <name evidence="1" type="ORF">L1987_81785</name>
</gene>
<proteinExistence type="predicted"/>
<accession>A0ACB8YRP4</accession>
<dbReference type="EMBL" id="CM042044">
    <property type="protein sequence ID" value="KAI3688078.1"/>
    <property type="molecule type" value="Genomic_DNA"/>
</dbReference>
<organism evidence="1 2">
    <name type="scientific">Smallanthus sonchifolius</name>
    <dbReference type="NCBI Taxonomy" id="185202"/>
    <lineage>
        <taxon>Eukaryota</taxon>
        <taxon>Viridiplantae</taxon>
        <taxon>Streptophyta</taxon>
        <taxon>Embryophyta</taxon>
        <taxon>Tracheophyta</taxon>
        <taxon>Spermatophyta</taxon>
        <taxon>Magnoliopsida</taxon>
        <taxon>eudicotyledons</taxon>
        <taxon>Gunneridae</taxon>
        <taxon>Pentapetalae</taxon>
        <taxon>asterids</taxon>
        <taxon>campanulids</taxon>
        <taxon>Asterales</taxon>
        <taxon>Asteraceae</taxon>
        <taxon>Asteroideae</taxon>
        <taxon>Heliantheae alliance</taxon>
        <taxon>Millerieae</taxon>
        <taxon>Smallanthus</taxon>
    </lineage>
</organism>
<reference evidence="1 2" key="2">
    <citation type="journal article" date="2022" name="Mol. Ecol. Resour.">
        <title>The genomes of chicory, endive, great burdock and yacon provide insights into Asteraceae paleo-polyploidization history and plant inulin production.</title>
        <authorList>
            <person name="Fan W."/>
            <person name="Wang S."/>
            <person name="Wang H."/>
            <person name="Wang A."/>
            <person name="Jiang F."/>
            <person name="Liu H."/>
            <person name="Zhao H."/>
            <person name="Xu D."/>
            <person name="Zhang Y."/>
        </authorList>
    </citation>
    <scope>NUCLEOTIDE SEQUENCE [LARGE SCALE GENOMIC DNA]</scope>
    <source>
        <strain evidence="2">cv. Yunnan</strain>
        <tissue evidence="1">Leaves</tissue>
    </source>
</reference>
<evidence type="ECO:0000313" key="2">
    <source>
        <dbReference type="Proteomes" id="UP001056120"/>
    </source>
</evidence>
<dbReference type="Proteomes" id="UP001056120">
    <property type="component" value="Linkage Group LG27"/>
</dbReference>
<name>A0ACB8YRP4_9ASTR</name>
<reference evidence="2" key="1">
    <citation type="journal article" date="2022" name="Mol. Ecol. Resour.">
        <title>The genomes of chicory, endive, great burdock and yacon provide insights into Asteraceae palaeo-polyploidization history and plant inulin production.</title>
        <authorList>
            <person name="Fan W."/>
            <person name="Wang S."/>
            <person name="Wang H."/>
            <person name="Wang A."/>
            <person name="Jiang F."/>
            <person name="Liu H."/>
            <person name="Zhao H."/>
            <person name="Xu D."/>
            <person name="Zhang Y."/>
        </authorList>
    </citation>
    <scope>NUCLEOTIDE SEQUENCE [LARGE SCALE GENOMIC DNA]</scope>
    <source>
        <strain evidence="2">cv. Yunnan</strain>
    </source>
</reference>
<keyword evidence="2" id="KW-1185">Reference proteome</keyword>